<evidence type="ECO:0000313" key="6">
    <source>
        <dbReference type="EMBL" id="GGG21902.1"/>
    </source>
</evidence>
<gene>
    <name evidence="6" type="ORF">GCM10007304_39680</name>
</gene>
<evidence type="ECO:0000256" key="3">
    <source>
        <dbReference type="ARBA" id="ARBA00022989"/>
    </source>
</evidence>
<dbReference type="EMBL" id="BMCU01000005">
    <property type="protein sequence ID" value="GGG21902.1"/>
    <property type="molecule type" value="Genomic_DNA"/>
</dbReference>
<dbReference type="PANTHER" id="PTHR33514">
    <property type="entry name" value="PROTEIN ABCI12, CHLOROPLASTIC"/>
    <property type="match status" value="1"/>
</dbReference>
<dbReference type="Pfam" id="PF02361">
    <property type="entry name" value="CbiQ"/>
    <property type="match status" value="1"/>
</dbReference>
<dbReference type="PANTHER" id="PTHR33514:SF13">
    <property type="entry name" value="PROTEIN ABCI12, CHLOROPLASTIC"/>
    <property type="match status" value="1"/>
</dbReference>
<feature type="transmembrane region" description="Helical" evidence="5">
    <location>
        <begin position="69"/>
        <end position="90"/>
    </location>
</feature>
<keyword evidence="2 5" id="KW-0812">Transmembrane</keyword>
<feature type="transmembrane region" description="Helical" evidence="5">
    <location>
        <begin position="97"/>
        <end position="120"/>
    </location>
</feature>
<protein>
    <recommendedName>
        <fullName evidence="8">Energy-coupling factor transporter transmembrane protein EcfT</fullName>
    </recommendedName>
</protein>
<keyword evidence="4 5" id="KW-0472">Membrane</keyword>
<reference evidence="6" key="2">
    <citation type="submission" date="2020-09" db="EMBL/GenBank/DDBJ databases">
        <authorList>
            <person name="Sun Q."/>
            <person name="Sedlacek I."/>
        </authorList>
    </citation>
    <scope>NUCLEOTIDE SEQUENCE</scope>
    <source>
        <strain evidence="6">CCM 7905</strain>
    </source>
</reference>
<evidence type="ECO:0000256" key="4">
    <source>
        <dbReference type="ARBA" id="ARBA00023136"/>
    </source>
</evidence>
<reference evidence="6" key="1">
    <citation type="journal article" date="2014" name="Int. J. Syst. Evol. Microbiol.">
        <title>Complete genome sequence of Corynebacterium casei LMG S-19264T (=DSM 44701T), isolated from a smear-ripened cheese.</title>
        <authorList>
            <consortium name="US DOE Joint Genome Institute (JGI-PGF)"/>
            <person name="Walter F."/>
            <person name="Albersmeier A."/>
            <person name="Kalinowski J."/>
            <person name="Ruckert C."/>
        </authorList>
    </citation>
    <scope>NUCLEOTIDE SEQUENCE</scope>
    <source>
        <strain evidence="6">CCM 7905</strain>
    </source>
</reference>
<dbReference type="CDD" id="cd16914">
    <property type="entry name" value="EcfT"/>
    <property type="match status" value="1"/>
</dbReference>
<evidence type="ECO:0008006" key="8">
    <source>
        <dbReference type="Google" id="ProtNLM"/>
    </source>
</evidence>
<evidence type="ECO:0000256" key="2">
    <source>
        <dbReference type="ARBA" id="ARBA00022692"/>
    </source>
</evidence>
<feature type="transmembrane region" description="Helical" evidence="5">
    <location>
        <begin position="222"/>
        <end position="239"/>
    </location>
</feature>
<comment type="subcellular location">
    <subcellularLocation>
        <location evidence="1">Membrane</location>
        <topology evidence="1">Multi-pass membrane protein</topology>
    </subcellularLocation>
</comment>
<dbReference type="AlphaFoldDB" id="A0A917G3X2"/>
<evidence type="ECO:0000256" key="5">
    <source>
        <dbReference type="SAM" id="Phobius"/>
    </source>
</evidence>
<evidence type="ECO:0000256" key="1">
    <source>
        <dbReference type="ARBA" id="ARBA00004141"/>
    </source>
</evidence>
<feature type="transmembrane region" description="Helical" evidence="5">
    <location>
        <begin position="18"/>
        <end position="36"/>
    </location>
</feature>
<sequence length="241" mass="25799">MKGTFLREVPGTSVVHRLWAGTKLVSVAAISTSLLLQPSWSMLAAVAALLLLTMVAARITPLALPRPPWWLWALVVFGGAINLVLGVDALAVYGRGLLFTFAVLWASITVAWTTPMAEVAPAVARLASPLRRLGAPVDEWAASLTLCLRALPLLVDEIYTLFAARRLRRNKFRNVDSLLVDALTAVVSTAIRRSTEMAEAIEVRGGSGRITKDRRRPGPADAAALVVVFAICAAGFVGTSF</sequence>
<keyword evidence="3 5" id="KW-1133">Transmembrane helix</keyword>
<keyword evidence="7" id="KW-1185">Reference proteome</keyword>
<organism evidence="6 7">
    <name type="scientific">Rhodococcoides trifolii</name>
    <dbReference type="NCBI Taxonomy" id="908250"/>
    <lineage>
        <taxon>Bacteria</taxon>
        <taxon>Bacillati</taxon>
        <taxon>Actinomycetota</taxon>
        <taxon>Actinomycetes</taxon>
        <taxon>Mycobacteriales</taxon>
        <taxon>Nocardiaceae</taxon>
        <taxon>Rhodococcoides</taxon>
    </lineage>
</organism>
<name>A0A917G3X2_9NOCA</name>
<dbReference type="Proteomes" id="UP000654257">
    <property type="component" value="Unassembled WGS sequence"/>
</dbReference>
<evidence type="ECO:0000313" key="7">
    <source>
        <dbReference type="Proteomes" id="UP000654257"/>
    </source>
</evidence>
<accession>A0A917G3X2</accession>
<comment type="caution">
    <text evidence="6">The sequence shown here is derived from an EMBL/GenBank/DDBJ whole genome shotgun (WGS) entry which is preliminary data.</text>
</comment>
<dbReference type="InterPro" id="IPR003339">
    <property type="entry name" value="ABC/ECF_trnsptr_transmembrane"/>
</dbReference>
<proteinExistence type="predicted"/>
<dbReference type="RefSeq" id="WP_188546654.1">
    <property type="nucleotide sequence ID" value="NZ_BMCU01000005.1"/>
</dbReference>
<feature type="transmembrane region" description="Helical" evidence="5">
    <location>
        <begin position="43"/>
        <end position="63"/>
    </location>
</feature>
<dbReference type="GO" id="GO:0005886">
    <property type="term" value="C:plasma membrane"/>
    <property type="evidence" value="ECO:0007669"/>
    <property type="project" value="TreeGrafter"/>
</dbReference>